<dbReference type="GO" id="GO:0005524">
    <property type="term" value="F:ATP binding"/>
    <property type="evidence" value="ECO:0007669"/>
    <property type="project" value="UniProtKB-KW"/>
</dbReference>
<dbReference type="Proteomes" id="UP000000422">
    <property type="component" value="Chromosome"/>
</dbReference>
<dbReference type="GO" id="GO:0016787">
    <property type="term" value="F:hydrolase activity"/>
    <property type="evidence" value="ECO:0007669"/>
    <property type="project" value="UniProtKB-KW"/>
</dbReference>
<dbReference type="Gene3D" id="3.40.50.300">
    <property type="entry name" value="P-loop containing nucleotide triphosphate hydrolases"/>
    <property type="match status" value="2"/>
</dbReference>
<evidence type="ECO:0000256" key="2">
    <source>
        <dbReference type="ARBA" id="ARBA00022801"/>
    </source>
</evidence>
<keyword evidence="3" id="KW-0347">Helicase</keyword>
<reference evidence="6 7" key="1">
    <citation type="journal article" date="2003" name="Proc. Natl. Acad. Sci. U.S.A.">
        <title>Complete genome sequence and analysis of Wolinella succinogenes.</title>
        <authorList>
            <person name="Baar C."/>
            <person name="Eppinger M."/>
            <person name="Raddatz G."/>
            <person name="Simon JM."/>
            <person name="Lanz C."/>
            <person name="Klimmek O."/>
            <person name="Nandakumar R."/>
            <person name="Gross R."/>
            <person name="Rosinus A."/>
            <person name="Keller H."/>
            <person name="Jagtap P."/>
            <person name="Linke B."/>
            <person name="Meyer F."/>
            <person name="Lederer H."/>
            <person name="Schuster S.C."/>
        </authorList>
    </citation>
    <scope>NUCLEOTIDE SEQUENCE [LARGE SCALE GENOMIC DNA]</scope>
    <source>
        <strain evidence="7">ATCC 29543 / DSM 1740 / CCUG 13145 / JCM 31913 / LMG 7466 / NCTC 11488 / FDC 602W</strain>
    </source>
</reference>
<dbReference type="Pfam" id="PF13087">
    <property type="entry name" value="AAA_12"/>
    <property type="match status" value="1"/>
</dbReference>
<protein>
    <recommendedName>
        <fullName evidence="5">DNA2/NAM7 helicase-like C-terminal domain-containing protein</fullName>
    </recommendedName>
</protein>
<proteinExistence type="predicted"/>
<dbReference type="KEGG" id="wsu:WS0794"/>
<accession>Q7MS43</accession>
<keyword evidence="4" id="KW-0067">ATP-binding</keyword>
<dbReference type="EMBL" id="BX571659">
    <property type="protein sequence ID" value="CAE09907.1"/>
    <property type="molecule type" value="Genomic_DNA"/>
</dbReference>
<keyword evidence="2" id="KW-0378">Hydrolase</keyword>
<gene>
    <name evidence="6" type="ordered locus">WS0794</name>
</gene>
<evidence type="ECO:0000259" key="5">
    <source>
        <dbReference type="Pfam" id="PF13087"/>
    </source>
</evidence>
<dbReference type="HOGENOM" id="CLU_023561_0_0_7"/>
<name>Q7MS43_WOLSU</name>
<evidence type="ECO:0000256" key="1">
    <source>
        <dbReference type="ARBA" id="ARBA00022741"/>
    </source>
</evidence>
<dbReference type="InterPro" id="IPR050534">
    <property type="entry name" value="Coronavir_polyprotein_1ab"/>
</dbReference>
<feature type="domain" description="DNA2/NAM7 helicase-like C-terminal" evidence="5">
    <location>
        <begin position="406"/>
        <end position="528"/>
    </location>
</feature>
<evidence type="ECO:0000256" key="3">
    <source>
        <dbReference type="ARBA" id="ARBA00022806"/>
    </source>
</evidence>
<evidence type="ECO:0000313" key="7">
    <source>
        <dbReference type="Proteomes" id="UP000000422"/>
    </source>
</evidence>
<keyword evidence="7" id="KW-1185">Reference proteome</keyword>
<evidence type="ECO:0000313" key="6">
    <source>
        <dbReference type="EMBL" id="CAE09907.1"/>
    </source>
</evidence>
<sequence length="558" mass="62754">MAWTLIDSSRRYYDFLEQNGRGLEEIPLLRVVPSPAGVILEVKSKVLSTENLLLRALEEEWRIGEEELVAESFDEKRGLLSLECSPGLAAHLQRAQGLRLFSDLKFLVKNVERFYLNHEEELILPRPSPLLIPPPIERLSGEQQKAVETIFAHPLSYVWGAPGTGKTRGVLFESLLWTLGQGVRAILLAPTNNALEQALLALLPQFDELGMERANVLRLGTPSARFLELYPEVCDPLSVRDKEATLFDFGSHKKSPKERMEEALVLAMTVDNFIKRFETLPLSGKKHLFLDEAAFTPLIKAITLCAAQAPLTMLGDHKQLPPVCEAPEREMRGENRTLKAWHYSALHLESYMRQGEAIFEVSDPLLLPPLVTTQMVCLSRSHRYGENLTRLLDEHIYQMGLTGLEKKTELYYIDSGAGERVDSKGYSSPMEAKAMRGLVGELLRSEADFGIITPFVLQKKAILEHHPELRGKERVMTIHGSQGQEFETVILSPVTLHYHLTNSKNPAALHALNVAVSRAKGRIVLVCDYAFWMKQKGQFLSALLRECEPLGQIKAPKL</sequence>
<evidence type="ECO:0000256" key="4">
    <source>
        <dbReference type="ARBA" id="ARBA00022840"/>
    </source>
</evidence>
<dbReference type="PANTHER" id="PTHR43788">
    <property type="entry name" value="DNA2/NAM7 HELICASE FAMILY MEMBER"/>
    <property type="match status" value="1"/>
</dbReference>
<keyword evidence="1" id="KW-0547">Nucleotide-binding</keyword>
<dbReference type="GO" id="GO:0043139">
    <property type="term" value="F:5'-3' DNA helicase activity"/>
    <property type="evidence" value="ECO:0007669"/>
    <property type="project" value="TreeGrafter"/>
</dbReference>
<dbReference type="PANTHER" id="PTHR43788:SF8">
    <property type="entry name" value="DNA-BINDING PROTEIN SMUBP-2"/>
    <property type="match status" value="1"/>
</dbReference>
<dbReference type="InterPro" id="IPR041679">
    <property type="entry name" value="DNA2/NAM7-like_C"/>
</dbReference>
<dbReference type="Pfam" id="PF13245">
    <property type="entry name" value="AAA_19"/>
    <property type="match status" value="1"/>
</dbReference>
<organism evidence="7">
    <name type="scientific">Wolinella succinogenes (strain ATCC 29543 / DSM 1740 / CCUG 13145 / JCM 31913 / LMG 7466 / NCTC 11488 / FDC 602W)</name>
    <name type="common">Vibrio succinogenes</name>
    <dbReference type="NCBI Taxonomy" id="273121"/>
    <lineage>
        <taxon>Bacteria</taxon>
        <taxon>Pseudomonadati</taxon>
        <taxon>Campylobacterota</taxon>
        <taxon>Epsilonproteobacteria</taxon>
        <taxon>Campylobacterales</taxon>
        <taxon>Helicobacteraceae</taxon>
        <taxon>Wolinella</taxon>
    </lineage>
</organism>
<dbReference type="RefSeq" id="WP_011138704.1">
    <property type="nucleotide sequence ID" value="NC_005090.1"/>
</dbReference>
<dbReference type="eggNOG" id="COG1112">
    <property type="taxonomic scope" value="Bacteria"/>
</dbReference>
<dbReference type="STRING" id="273121.WS0794"/>
<dbReference type="SUPFAM" id="SSF52540">
    <property type="entry name" value="P-loop containing nucleoside triphosphate hydrolases"/>
    <property type="match status" value="1"/>
</dbReference>
<dbReference type="AlphaFoldDB" id="Q7MS43"/>
<dbReference type="InterPro" id="IPR027417">
    <property type="entry name" value="P-loop_NTPase"/>
</dbReference>